<keyword evidence="2" id="KW-1185">Reference proteome</keyword>
<accession>A0A369KQS1</accession>
<sequence length="89" mass="10029">MLSGKLLWWDKIDQNGLIQDFAGNRYYFDSSTVDSDTLKILNKEIILYFELNTLISNTPCAISVSHIPKDHSILSNMNAKPLTIANKGN</sequence>
<protein>
    <submittedName>
        <fullName evidence="1">Uncharacterized protein</fullName>
    </submittedName>
</protein>
<evidence type="ECO:0000313" key="2">
    <source>
        <dbReference type="Proteomes" id="UP000253934"/>
    </source>
</evidence>
<dbReference type="EMBL" id="QOVW01000115">
    <property type="protein sequence ID" value="RDB35035.1"/>
    <property type="molecule type" value="Genomic_DNA"/>
</dbReference>
<organism evidence="1 2">
    <name type="scientific">Spirobacillus cienkowskii</name>
    <dbReference type="NCBI Taxonomy" id="495820"/>
    <lineage>
        <taxon>Bacteria</taxon>
        <taxon>Pseudomonadati</taxon>
        <taxon>Bdellovibrionota</taxon>
        <taxon>Oligoflexia</taxon>
        <taxon>Silvanigrellales</taxon>
        <taxon>Spirobacillus</taxon>
    </lineage>
</organism>
<gene>
    <name evidence="1" type="ORF">DCC88_12255</name>
</gene>
<reference evidence="1" key="1">
    <citation type="submission" date="2018-04" db="EMBL/GenBank/DDBJ databases">
        <title>Draft genome sequence of the Candidatus Spirobacillus cienkowskii, a pathogen of freshwater Daphnia species, reconstructed from hemolymph metagenomic reads.</title>
        <authorList>
            <person name="Bresciani L."/>
            <person name="Lemos L.N."/>
            <person name="Wale N."/>
            <person name="Lin J.Y."/>
            <person name="Fernandes G.R."/>
            <person name="Duffy M.A."/>
            <person name="Rodrigues J.M."/>
        </authorList>
    </citation>
    <scope>NUCLEOTIDE SEQUENCE [LARGE SCALE GENOMIC DNA]</scope>
    <source>
        <strain evidence="1">Binning01</strain>
    </source>
</reference>
<proteinExistence type="predicted"/>
<comment type="caution">
    <text evidence="1">The sequence shown here is derived from an EMBL/GenBank/DDBJ whole genome shotgun (WGS) entry which is preliminary data.</text>
</comment>
<dbReference type="Proteomes" id="UP000253934">
    <property type="component" value="Unassembled WGS sequence"/>
</dbReference>
<evidence type="ECO:0000313" key="1">
    <source>
        <dbReference type="EMBL" id="RDB35035.1"/>
    </source>
</evidence>
<name>A0A369KQS1_9BACT</name>
<dbReference type="AlphaFoldDB" id="A0A369KQS1"/>